<dbReference type="InterPro" id="IPR052228">
    <property type="entry name" value="Sec_Metab_Biosynth_Oxidored"/>
</dbReference>
<dbReference type="InterPro" id="IPR002347">
    <property type="entry name" value="SDR_fam"/>
</dbReference>
<dbReference type="PRINTS" id="PR00081">
    <property type="entry name" value="GDHRDH"/>
</dbReference>
<dbReference type="SUPFAM" id="SSF51735">
    <property type="entry name" value="NAD(P)-binding Rossmann-fold domains"/>
    <property type="match status" value="1"/>
</dbReference>
<dbReference type="InterPro" id="IPR036291">
    <property type="entry name" value="NAD(P)-bd_dom_sf"/>
</dbReference>
<name>A0A2R6NX36_9APHY</name>
<reference evidence="2 3" key="1">
    <citation type="submission" date="2018-02" db="EMBL/GenBank/DDBJ databases">
        <title>Genome sequence of the basidiomycete white-rot fungus Phlebia centrifuga.</title>
        <authorList>
            <person name="Granchi Z."/>
            <person name="Peng M."/>
            <person name="de Vries R.P."/>
            <person name="Hilden K."/>
            <person name="Makela M.R."/>
            <person name="Grigoriev I."/>
            <person name="Riley R."/>
        </authorList>
    </citation>
    <scope>NUCLEOTIDE SEQUENCE [LARGE SCALE GENOMIC DNA]</scope>
    <source>
        <strain evidence="2 3">FBCC195</strain>
    </source>
</reference>
<dbReference type="GO" id="GO:0016491">
    <property type="term" value="F:oxidoreductase activity"/>
    <property type="evidence" value="ECO:0007669"/>
    <property type="project" value="UniProtKB-KW"/>
</dbReference>
<dbReference type="Pfam" id="PF00106">
    <property type="entry name" value="adh_short"/>
    <property type="match status" value="1"/>
</dbReference>
<accession>A0A2R6NX36</accession>
<gene>
    <name evidence="2" type="ORF">PHLCEN_2v7435</name>
</gene>
<dbReference type="PANTHER" id="PTHR47534">
    <property type="entry name" value="YALI0E05731P"/>
    <property type="match status" value="1"/>
</dbReference>
<dbReference type="STRING" id="98765.A0A2R6NX36"/>
<proteinExistence type="predicted"/>
<evidence type="ECO:0000256" key="1">
    <source>
        <dbReference type="ARBA" id="ARBA00023002"/>
    </source>
</evidence>
<dbReference type="PANTHER" id="PTHR47534:SF3">
    <property type="entry name" value="ALCOHOL DEHYDROGENASE-LIKE C-TERMINAL DOMAIN-CONTAINING PROTEIN"/>
    <property type="match status" value="1"/>
</dbReference>
<keyword evidence="1" id="KW-0560">Oxidoreductase</keyword>
<evidence type="ECO:0000313" key="2">
    <source>
        <dbReference type="EMBL" id="PSR78313.1"/>
    </source>
</evidence>
<sequence length="315" mass="34488">MPPLCNIKPTNLAAGSGLSYRPVAVFVGGTSGIGAGMARAFAGHRNGDAHIILVGRNRAAAEEVIASFPKPPAGKEDAKYEFVECDVSLMRNVRKTAAELVERLPKLNFLVLTAGMMTLRGRDETDEGIDRKLALHYYSRWRFTYEYVRFESLMPLLQKAKDAGEDAKVMTVLSAGLEAGPIDLNDLGLKKTFSLPNAARSASTYNDLMVKVFAEKHSDMAFTHIAPGVVRTPLAAGQSNDWILKAFSPLTTALGYVIGISPDDSGEYLWHGLYSGDKGAFRRNSSGEDVGDKRLHSTEESKTKLWEHTFEETSR</sequence>
<dbReference type="AlphaFoldDB" id="A0A2R6NX36"/>
<protein>
    <submittedName>
        <fullName evidence="2">Uncharacterized protein</fullName>
    </submittedName>
</protein>
<dbReference type="EMBL" id="MLYV02000750">
    <property type="protein sequence ID" value="PSR78313.1"/>
    <property type="molecule type" value="Genomic_DNA"/>
</dbReference>
<evidence type="ECO:0000313" key="3">
    <source>
        <dbReference type="Proteomes" id="UP000186601"/>
    </source>
</evidence>
<organism evidence="2 3">
    <name type="scientific">Hermanssonia centrifuga</name>
    <dbReference type="NCBI Taxonomy" id="98765"/>
    <lineage>
        <taxon>Eukaryota</taxon>
        <taxon>Fungi</taxon>
        <taxon>Dikarya</taxon>
        <taxon>Basidiomycota</taxon>
        <taxon>Agaricomycotina</taxon>
        <taxon>Agaricomycetes</taxon>
        <taxon>Polyporales</taxon>
        <taxon>Meruliaceae</taxon>
        <taxon>Hermanssonia</taxon>
    </lineage>
</organism>
<comment type="caution">
    <text evidence="2">The sequence shown here is derived from an EMBL/GenBank/DDBJ whole genome shotgun (WGS) entry which is preliminary data.</text>
</comment>
<keyword evidence="3" id="KW-1185">Reference proteome</keyword>
<dbReference type="Gene3D" id="3.40.50.720">
    <property type="entry name" value="NAD(P)-binding Rossmann-like Domain"/>
    <property type="match status" value="1"/>
</dbReference>
<dbReference type="OrthoDB" id="2898509at2759"/>
<dbReference type="Proteomes" id="UP000186601">
    <property type="component" value="Unassembled WGS sequence"/>
</dbReference>